<reference evidence="1" key="2">
    <citation type="submission" date="2021-12" db="EMBL/GenBank/DDBJ databases">
        <title>Resequencing data analysis of finger millet.</title>
        <authorList>
            <person name="Hatakeyama M."/>
            <person name="Aluri S."/>
            <person name="Balachadran M.T."/>
            <person name="Sivarajan S.R."/>
            <person name="Poveda L."/>
            <person name="Shimizu-Inatsugi R."/>
            <person name="Schlapbach R."/>
            <person name="Sreeman S.M."/>
            <person name="Shimizu K.K."/>
        </authorList>
    </citation>
    <scope>NUCLEOTIDE SEQUENCE</scope>
</reference>
<dbReference type="EMBL" id="BQKI01000073">
    <property type="protein sequence ID" value="GJN17862.1"/>
    <property type="molecule type" value="Genomic_DNA"/>
</dbReference>
<reference evidence="1" key="1">
    <citation type="journal article" date="2018" name="DNA Res.">
        <title>Multiple hybrid de novo genome assembly of finger millet, an orphan allotetraploid crop.</title>
        <authorList>
            <person name="Hatakeyama M."/>
            <person name="Aluri S."/>
            <person name="Balachadran M.T."/>
            <person name="Sivarajan S.R."/>
            <person name="Patrignani A."/>
            <person name="Gruter S."/>
            <person name="Poveda L."/>
            <person name="Shimizu-Inatsugi R."/>
            <person name="Baeten J."/>
            <person name="Francoijs K.J."/>
            <person name="Nataraja K.N."/>
            <person name="Reddy Y.A.N."/>
            <person name="Phadnis S."/>
            <person name="Ravikumar R.L."/>
            <person name="Schlapbach R."/>
            <person name="Sreeman S.M."/>
            <person name="Shimizu K.K."/>
        </authorList>
    </citation>
    <scope>NUCLEOTIDE SEQUENCE</scope>
</reference>
<dbReference type="Proteomes" id="UP001054889">
    <property type="component" value="Unassembled WGS sequence"/>
</dbReference>
<evidence type="ECO:0000313" key="2">
    <source>
        <dbReference type="Proteomes" id="UP001054889"/>
    </source>
</evidence>
<accession>A0AAV5E608</accession>
<gene>
    <name evidence="1" type="primary">gb04965</name>
    <name evidence="1" type="ORF">PR202_gb04965</name>
</gene>
<protein>
    <submittedName>
        <fullName evidence="1">Uncharacterized protein</fullName>
    </submittedName>
</protein>
<comment type="caution">
    <text evidence="1">The sequence shown here is derived from an EMBL/GenBank/DDBJ whole genome shotgun (WGS) entry which is preliminary data.</text>
</comment>
<dbReference type="AlphaFoldDB" id="A0AAV5E608"/>
<keyword evidence="2" id="KW-1185">Reference proteome</keyword>
<evidence type="ECO:0000313" key="1">
    <source>
        <dbReference type="EMBL" id="GJN17862.1"/>
    </source>
</evidence>
<name>A0AAV5E608_ELECO</name>
<proteinExistence type="predicted"/>
<sequence>MVPGHPNTMLHTWKSRCIRLHARMLLLCLHTPSPLPPPLLTPDIGATATHLIFLAHSLAAKAPIKSSCTTA</sequence>
<organism evidence="1 2">
    <name type="scientific">Eleusine coracana subsp. coracana</name>
    <dbReference type="NCBI Taxonomy" id="191504"/>
    <lineage>
        <taxon>Eukaryota</taxon>
        <taxon>Viridiplantae</taxon>
        <taxon>Streptophyta</taxon>
        <taxon>Embryophyta</taxon>
        <taxon>Tracheophyta</taxon>
        <taxon>Spermatophyta</taxon>
        <taxon>Magnoliopsida</taxon>
        <taxon>Liliopsida</taxon>
        <taxon>Poales</taxon>
        <taxon>Poaceae</taxon>
        <taxon>PACMAD clade</taxon>
        <taxon>Chloridoideae</taxon>
        <taxon>Cynodonteae</taxon>
        <taxon>Eleusininae</taxon>
        <taxon>Eleusine</taxon>
    </lineage>
</organism>